<accession>A0A2C6BJC6</accession>
<dbReference type="EMBL" id="NIRN01000001">
    <property type="protein sequence ID" value="PHI06616.1"/>
    <property type="molecule type" value="Genomic_DNA"/>
</dbReference>
<proteinExistence type="predicted"/>
<name>A0A2C6BJC6_FUSNP</name>
<organism evidence="1 2">
    <name type="scientific">Fusobacterium nucleatum subsp. polymorphum</name>
    <name type="common">Fusobacterium polymorphum</name>
    <dbReference type="NCBI Taxonomy" id="76857"/>
    <lineage>
        <taxon>Bacteria</taxon>
        <taxon>Fusobacteriati</taxon>
        <taxon>Fusobacteriota</taxon>
        <taxon>Fusobacteriia</taxon>
        <taxon>Fusobacteriales</taxon>
        <taxon>Fusobacteriaceae</taxon>
        <taxon>Fusobacterium</taxon>
    </lineage>
</organism>
<sequence>MYLVFDFNEEKSGVELYTTNNLRSVKKSSVTKYFDEKNFNSILVAFSFYQKISHLCIKNFSEVIKNTNEIPENIKNKVLLYVNI</sequence>
<dbReference type="Proteomes" id="UP000224182">
    <property type="component" value="Unassembled WGS sequence"/>
</dbReference>
<reference evidence="1 2" key="1">
    <citation type="submission" date="2017-06" db="EMBL/GenBank/DDBJ databases">
        <title>Draft genome sequence of Fusobacterium nucleatum subsp. polymorphum KCOM 1271 (=ChDC F305).</title>
        <authorList>
            <person name="Kook J.-K."/>
            <person name="Park S.-N."/>
            <person name="Lim Y.K."/>
            <person name="Roh H."/>
        </authorList>
    </citation>
    <scope>NUCLEOTIDE SEQUENCE [LARGE SCALE GENOMIC DNA]</scope>
    <source>
        <strain evidence="2">KCOM 1271 (ChDC F305)</strain>
    </source>
</reference>
<evidence type="ECO:0000313" key="2">
    <source>
        <dbReference type="Proteomes" id="UP000224182"/>
    </source>
</evidence>
<dbReference type="AlphaFoldDB" id="A0A2C6BJC6"/>
<gene>
    <name evidence="1" type="ORF">CBG54_05995</name>
</gene>
<comment type="caution">
    <text evidence="1">The sequence shown here is derived from an EMBL/GenBank/DDBJ whole genome shotgun (WGS) entry which is preliminary data.</text>
</comment>
<dbReference type="RefSeq" id="WP_098974358.1">
    <property type="nucleotide sequence ID" value="NZ_CP077115.1"/>
</dbReference>
<evidence type="ECO:0000313" key="1">
    <source>
        <dbReference type="EMBL" id="PHI06616.1"/>
    </source>
</evidence>
<protein>
    <submittedName>
        <fullName evidence="1">Uncharacterized protein</fullName>
    </submittedName>
</protein>